<feature type="transmembrane region" description="Helical" evidence="1">
    <location>
        <begin position="109"/>
        <end position="134"/>
    </location>
</feature>
<keyword evidence="1" id="KW-0472">Membrane</keyword>
<comment type="caution">
    <text evidence="2">The sequence shown here is derived from an EMBL/GenBank/DDBJ whole genome shotgun (WGS) entry which is preliminary data.</text>
</comment>
<sequence>MIEPARRQRFLGQALFVILFLAILFWRLLPLAPGRIGWPGPDLALCLVLVWVLRRPEQVPVLTIALLFLIEDILLLRPIGLFAAVAVMGTEAARNREQHWRELPFMVEWLRVTMLLALMMVANRFLLAIFFLPLPPLGQVLLQFIATTGAYPLVAGLAGWLFGLPRNRAERDARLR</sequence>
<name>A0ABV7RVS2_9RHOB</name>
<proteinExistence type="predicted"/>
<feature type="transmembrane region" description="Helical" evidence="1">
    <location>
        <begin position="59"/>
        <end position="88"/>
    </location>
</feature>
<evidence type="ECO:0000313" key="2">
    <source>
        <dbReference type="EMBL" id="MFC3568934.1"/>
    </source>
</evidence>
<keyword evidence="3" id="KW-1185">Reference proteome</keyword>
<dbReference type="RefSeq" id="WP_289895258.1">
    <property type="nucleotide sequence ID" value="NZ_JBHRXE010000012.1"/>
</dbReference>
<evidence type="ECO:0000313" key="3">
    <source>
        <dbReference type="Proteomes" id="UP001595596"/>
    </source>
</evidence>
<feature type="transmembrane region" description="Helical" evidence="1">
    <location>
        <begin position="36"/>
        <end position="53"/>
    </location>
</feature>
<protein>
    <submittedName>
        <fullName evidence="2">Rod shape-determining protein MreD</fullName>
    </submittedName>
</protein>
<feature type="transmembrane region" description="Helical" evidence="1">
    <location>
        <begin position="12"/>
        <end position="29"/>
    </location>
</feature>
<organism evidence="2 3">
    <name type="scientific">Paracoccus simplex</name>
    <dbReference type="NCBI Taxonomy" id="2086346"/>
    <lineage>
        <taxon>Bacteria</taxon>
        <taxon>Pseudomonadati</taxon>
        <taxon>Pseudomonadota</taxon>
        <taxon>Alphaproteobacteria</taxon>
        <taxon>Rhodobacterales</taxon>
        <taxon>Paracoccaceae</taxon>
        <taxon>Paracoccus</taxon>
    </lineage>
</organism>
<evidence type="ECO:0000256" key="1">
    <source>
        <dbReference type="SAM" id="Phobius"/>
    </source>
</evidence>
<keyword evidence="1" id="KW-0812">Transmembrane</keyword>
<gene>
    <name evidence="2" type="ORF">ACFOMP_05680</name>
</gene>
<feature type="transmembrane region" description="Helical" evidence="1">
    <location>
        <begin position="140"/>
        <end position="164"/>
    </location>
</feature>
<dbReference type="Proteomes" id="UP001595596">
    <property type="component" value="Unassembled WGS sequence"/>
</dbReference>
<dbReference type="EMBL" id="JBHRXE010000012">
    <property type="protein sequence ID" value="MFC3568934.1"/>
    <property type="molecule type" value="Genomic_DNA"/>
</dbReference>
<accession>A0ABV7RVS2</accession>
<keyword evidence="1" id="KW-1133">Transmembrane helix</keyword>
<reference evidence="3" key="1">
    <citation type="journal article" date="2019" name="Int. J. Syst. Evol. Microbiol.">
        <title>The Global Catalogue of Microorganisms (GCM) 10K type strain sequencing project: providing services to taxonomists for standard genome sequencing and annotation.</title>
        <authorList>
            <consortium name="The Broad Institute Genomics Platform"/>
            <consortium name="The Broad Institute Genome Sequencing Center for Infectious Disease"/>
            <person name="Wu L."/>
            <person name="Ma J."/>
        </authorList>
    </citation>
    <scope>NUCLEOTIDE SEQUENCE [LARGE SCALE GENOMIC DNA]</scope>
    <source>
        <strain evidence="3">VKM B-3226</strain>
    </source>
</reference>